<dbReference type="AlphaFoldDB" id="A0A1W1XWG0"/>
<proteinExistence type="predicted"/>
<dbReference type="Proteomes" id="UP000192783">
    <property type="component" value="Unassembled WGS sequence"/>
</dbReference>
<dbReference type="RefSeq" id="WP_245802473.1">
    <property type="nucleotide sequence ID" value="NZ_FWXF01000030.1"/>
</dbReference>
<accession>A0A1W1XWG0</accession>
<sequence length="110" mass="12521">MKLRYMVEYALRGRIREPRYEPVGVWVQGPGPGLDLVIEFLPGNTEARKEAEWIVNRLVENDVRTFPDDFLAYHQASLSPYRSMRGPVFEADEYPSAARPAPAPSSIVSR</sequence>
<reference evidence="1 2" key="1">
    <citation type="submission" date="2017-04" db="EMBL/GenBank/DDBJ databases">
        <authorList>
            <person name="Afonso C.L."/>
            <person name="Miller P.J."/>
            <person name="Scott M.A."/>
            <person name="Spackman E."/>
            <person name="Goraichik I."/>
            <person name="Dimitrov K.M."/>
            <person name="Suarez D.L."/>
            <person name="Swayne D.E."/>
        </authorList>
    </citation>
    <scope>NUCLEOTIDE SEQUENCE [LARGE SCALE GENOMIC DNA]</scope>
    <source>
        <strain evidence="1 2">DSM 13146</strain>
    </source>
</reference>
<evidence type="ECO:0000313" key="1">
    <source>
        <dbReference type="EMBL" id="SMC28266.1"/>
    </source>
</evidence>
<dbReference type="EMBL" id="FWXF01000030">
    <property type="protein sequence ID" value="SMC28266.1"/>
    <property type="molecule type" value="Genomic_DNA"/>
</dbReference>
<keyword evidence="2" id="KW-1185">Reference proteome</keyword>
<dbReference type="STRING" id="1121390.SAMN02746041_03219"/>
<organism evidence="1 2">
    <name type="scientific">Desulfacinum hydrothermale DSM 13146</name>
    <dbReference type="NCBI Taxonomy" id="1121390"/>
    <lineage>
        <taxon>Bacteria</taxon>
        <taxon>Pseudomonadati</taxon>
        <taxon>Thermodesulfobacteriota</taxon>
        <taxon>Syntrophobacteria</taxon>
        <taxon>Syntrophobacterales</taxon>
        <taxon>Syntrophobacteraceae</taxon>
        <taxon>Desulfacinum</taxon>
    </lineage>
</organism>
<name>A0A1W1XWG0_9BACT</name>
<evidence type="ECO:0000313" key="2">
    <source>
        <dbReference type="Proteomes" id="UP000192783"/>
    </source>
</evidence>
<protein>
    <submittedName>
        <fullName evidence="1">Uncharacterized protein</fullName>
    </submittedName>
</protein>
<gene>
    <name evidence="1" type="ORF">SAMN02746041_03219</name>
</gene>